<dbReference type="Pfam" id="PF02538">
    <property type="entry name" value="Hydantoinase_B"/>
    <property type="match status" value="1"/>
</dbReference>
<name>A0ABP8GQH0_9BURK</name>
<evidence type="ECO:0000259" key="1">
    <source>
        <dbReference type="Pfam" id="PF02538"/>
    </source>
</evidence>
<reference evidence="3" key="1">
    <citation type="journal article" date="2019" name="Int. J. Syst. Evol. Microbiol.">
        <title>The Global Catalogue of Microorganisms (GCM) 10K type strain sequencing project: providing services to taxonomists for standard genome sequencing and annotation.</title>
        <authorList>
            <consortium name="The Broad Institute Genomics Platform"/>
            <consortium name="The Broad Institute Genome Sequencing Center for Infectious Disease"/>
            <person name="Wu L."/>
            <person name="Ma J."/>
        </authorList>
    </citation>
    <scope>NUCLEOTIDE SEQUENCE [LARGE SCALE GENOMIC DNA]</scope>
    <source>
        <strain evidence="3">JCM 17666</strain>
    </source>
</reference>
<dbReference type="Proteomes" id="UP001501671">
    <property type="component" value="Unassembled WGS sequence"/>
</dbReference>
<sequence length="554" mass="59364">MHNEDIDPITLEIWWSRLIAIADESATALLRTAFTTIIRESNDYATALMNADGDTLAECSGGIPAFAGLLGTTTRSFLAKFPAREWQPGDCVITNDPWLAAGHLPDIAMVTPVFYEGRLVGFTGSVAHSADIGGSLGAENQELFEEGICIPPMRLYRAGERNEAMLELFLKNVRLPKLVLGDLEAQLTANQVCRQRAIEFLQDTGLKDFQHLSHIVHLKAEQAMRRAIEAIPDGVYRAGVDADGFDHQPTHIECTVTVAGSEMTLDYAGTSRQINRGINCVLNYTKAYSLYPVKCLLDPRTRRNAGSYRPIKVTAPAGTIVNPNYPAPVAARHLTGHILCCAIYQALSQVIPDRVIADSGGAPAMRARFSGLDAQGGRYTLALFASAGMGASPRRDGLSATAFPTNSGAGSVEALESVSSLLFKKKELRVDSGGAGRFRGGLGQEIEVQNISSTPIQMTITGDREKHPALGILGGQAGAVASARLDNGKTPRLKSKTPIEPGASATLYFAGGGGYGPPEERSLDAIAYDIRNGYTTLEQARKDYGARVDAIASR</sequence>
<evidence type="ECO:0000313" key="2">
    <source>
        <dbReference type="EMBL" id="GAA4328257.1"/>
    </source>
</evidence>
<dbReference type="RefSeq" id="WP_345247692.1">
    <property type="nucleotide sequence ID" value="NZ_BAABFO010000005.1"/>
</dbReference>
<dbReference type="InterPro" id="IPR003692">
    <property type="entry name" value="Hydantoinase_B"/>
</dbReference>
<gene>
    <name evidence="2" type="ORF">GCM10023144_13880</name>
</gene>
<organism evidence="2 3">
    <name type="scientific">Pigmentiphaga soli</name>
    <dbReference type="NCBI Taxonomy" id="1007095"/>
    <lineage>
        <taxon>Bacteria</taxon>
        <taxon>Pseudomonadati</taxon>
        <taxon>Pseudomonadota</taxon>
        <taxon>Betaproteobacteria</taxon>
        <taxon>Burkholderiales</taxon>
        <taxon>Alcaligenaceae</taxon>
        <taxon>Pigmentiphaga</taxon>
    </lineage>
</organism>
<dbReference type="PANTHER" id="PTHR11365">
    <property type="entry name" value="5-OXOPROLINASE RELATED"/>
    <property type="match status" value="1"/>
</dbReference>
<dbReference type="InterPro" id="IPR045079">
    <property type="entry name" value="Oxoprolinase-like"/>
</dbReference>
<dbReference type="EMBL" id="BAABFO010000005">
    <property type="protein sequence ID" value="GAA4328257.1"/>
    <property type="molecule type" value="Genomic_DNA"/>
</dbReference>
<accession>A0ABP8GQH0</accession>
<protein>
    <submittedName>
        <fullName evidence="2">Hydantoinase B/oxoprolinase family protein</fullName>
    </submittedName>
</protein>
<keyword evidence="3" id="KW-1185">Reference proteome</keyword>
<evidence type="ECO:0000313" key="3">
    <source>
        <dbReference type="Proteomes" id="UP001501671"/>
    </source>
</evidence>
<proteinExistence type="predicted"/>
<feature type="domain" description="Hydantoinase B/oxoprolinase" evidence="1">
    <location>
        <begin position="7"/>
        <end position="518"/>
    </location>
</feature>
<dbReference type="PANTHER" id="PTHR11365:SF23">
    <property type="entry name" value="HYPOTHETICAL 5-OXOPROLINASE (EUROFUNG)-RELATED"/>
    <property type="match status" value="1"/>
</dbReference>
<comment type="caution">
    <text evidence="2">The sequence shown here is derived from an EMBL/GenBank/DDBJ whole genome shotgun (WGS) entry which is preliminary data.</text>
</comment>